<evidence type="ECO:0000259" key="17">
    <source>
        <dbReference type="Pfam" id="PF04042"/>
    </source>
</evidence>
<evidence type="ECO:0000256" key="14">
    <source>
        <dbReference type="ARBA" id="ARBA00049244"/>
    </source>
</evidence>
<dbReference type="Pfam" id="PF01336">
    <property type="entry name" value="tRNA_anti-codon"/>
    <property type="match status" value="1"/>
</dbReference>
<dbReference type="InterPro" id="IPR007185">
    <property type="entry name" value="DNA_pol_a/d/e_bsu"/>
</dbReference>
<feature type="domain" description="DNA polymerase alpha/delta/epsilon subunit B" evidence="17">
    <location>
        <begin position="224"/>
        <end position="420"/>
    </location>
</feature>
<keyword evidence="10 15" id="KW-0239">DNA-directed DNA polymerase</keyword>
<accession>A0A5E4LPG1</accession>
<protein>
    <recommendedName>
        <fullName evidence="15">DNA polymerase II small subunit</fullName>
        <shortName evidence="15">Pol II</shortName>
        <ecNumber evidence="15">2.7.7.7</ecNumber>
    </recommendedName>
    <alternativeName>
        <fullName evidence="15">Exodeoxyribonuclease small subunit</fullName>
        <ecNumber evidence="15">3.1.11.1</ecNumber>
    </alternativeName>
</protein>
<dbReference type="GO" id="GO:0003887">
    <property type="term" value="F:DNA-directed DNA polymerase activity"/>
    <property type="evidence" value="ECO:0007669"/>
    <property type="project" value="UniProtKB-UniRule"/>
</dbReference>
<evidence type="ECO:0000256" key="13">
    <source>
        <dbReference type="ARBA" id="ARBA00024817"/>
    </source>
</evidence>
<dbReference type="AlphaFoldDB" id="A0A5E4LPG1"/>
<name>A0A5E4LPG1_9ARCH</name>
<evidence type="ECO:0000256" key="10">
    <source>
        <dbReference type="ARBA" id="ARBA00022932"/>
    </source>
</evidence>
<dbReference type="NCBIfam" id="NF003118">
    <property type="entry name" value="PRK04036.1-3"/>
    <property type="match status" value="1"/>
</dbReference>
<dbReference type="EC" id="2.7.7.7" evidence="15"/>
<dbReference type="SUPFAM" id="SSF50249">
    <property type="entry name" value="Nucleic acid-binding proteins"/>
    <property type="match status" value="1"/>
</dbReference>
<dbReference type="InterPro" id="IPR011149">
    <property type="entry name" value="Pol2_small_arc"/>
</dbReference>
<dbReference type="GO" id="GO:0003677">
    <property type="term" value="F:DNA binding"/>
    <property type="evidence" value="ECO:0007669"/>
    <property type="project" value="UniProtKB-UniRule"/>
</dbReference>
<dbReference type="PANTHER" id="PTHR10416:SF0">
    <property type="entry name" value="DNA POLYMERASE DELTA SUBUNIT 2"/>
    <property type="match status" value="1"/>
</dbReference>
<dbReference type="SUPFAM" id="SSF56300">
    <property type="entry name" value="Metallo-dependent phosphatases"/>
    <property type="match status" value="1"/>
</dbReference>
<dbReference type="GO" id="GO:0006308">
    <property type="term" value="P:DNA catabolic process"/>
    <property type="evidence" value="ECO:0007669"/>
    <property type="project" value="UniProtKB-UniRule"/>
</dbReference>
<keyword evidence="7 15" id="KW-0540">Nuclease</keyword>
<dbReference type="InterPro" id="IPR012340">
    <property type="entry name" value="NA-bd_OB-fold"/>
</dbReference>
<dbReference type="InterPro" id="IPR024826">
    <property type="entry name" value="DNA_pol_delta/II_ssu"/>
</dbReference>
<keyword evidence="12 15" id="KW-0511">Multifunctional enzyme</keyword>
<dbReference type="Gene3D" id="2.40.50.140">
    <property type="entry name" value="Nucleic acid-binding proteins"/>
    <property type="match status" value="1"/>
</dbReference>
<evidence type="ECO:0000256" key="11">
    <source>
        <dbReference type="ARBA" id="ARBA00023125"/>
    </source>
</evidence>
<dbReference type="EMBL" id="CABMJJ010000003">
    <property type="protein sequence ID" value="VVC02893.1"/>
    <property type="molecule type" value="Genomic_DNA"/>
</dbReference>
<evidence type="ECO:0000259" key="16">
    <source>
        <dbReference type="Pfam" id="PF01336"/>
    </source>
</evidence>
<evidence type="ECO:0000256" key="7">
    <source>
        <dbReference type="ARBA" id="ARBA00022722"/>
    </source>
</evidence>
<evidence type="ECO:0000256" key="4">
    <source>
        <dbReference type="ARBA" id="ARBA00022679"/>
    </source>
</evidence>
<keyword evidence="4 15" id="KW-0808">Transferase</keyword>
<dbReference type="PANTHER" id="PTHR10416">
    <property type="entry name" value="DNA POLYMERASE DELTA SUBUNIT 2"/>
    <property type="match status" value="1"/>
</dbReference>
<evidence type="ECO:0000256" key="6">
    <source>
        <dbReference type="ARBA" id="ARBA00022705"/>
    </source>
</evidence>
<organism evidence="18 19">
    <name type="scientific">Candidatus Bilamarchaeum dharawalense</name>
    <dbReference type="NCBI Taxonomy" id="2885759"/>
    <lineage>
        <taxon>Archaea</taxon>
        <taxon>Candidatus Micrarchaeota</taxon>
        <taxon>Candidatus Micrarchaeia</taxon>
        <taxon>Candidatus Anstonellales</taxon>
        <taxon>Candidatus Bilamarchaeaceae</taxon>
        <taxon>Candidatus Bilamarchaeum</taxon>
    </lineage>
</organism>
<evidence type="ECO:0000313" key="18">
    <source>
        <dbReference type="EMBL" id="VVC02893.1"/>
    </source>
</evidence>
<keyword evidence="6 15" id="KW-0235">DNA replication</keyword>
<dbReference type="InterPro" id="IPR029052">
    <property type="entry name" value="Metallo-depent_PP-like"/>
</dbReference>
<dbReference type="PIRSF" id="PIRSF000803">
    <property type="entry name" value="Arc_Pol2_small"/>
    <property type="match status" value="1"/>
</dbReference>
<evidence type="ECO:0000256" key="2">
    <source>
        <dbReference type="ARBA" id="ARBA00006035"/>
    </source>
</evidence>
<evidence type="ECO:0000256" key="3">
    <source>
        <dbReference type="ARBA" id="ARBA00011315"/>
    </source>
</evidence>
<dbReference type="GO" id="GO:0006271">
    <property type="term" value="P:DNA strand elongation involved in DNA replication"/>
    <property type="evidence" value="ECO:0007669"/>
    <property type="project" value="TreeGrafter"/>
</dbReference>
<comment type="similarity">
    <text evidence="2 15">Belongs to the DNA polymerase delta/II small subunit family.</text>
</comment>
<reference evidence="18 19" key="1">
    <citation type="submission" date="2019-08" db="EMBL/GenBank/DDBJ databases">
        <authorList>
            <person name="Vazquez-Campos X."/>
        </authorList>
    </citation>
    <scope>NUCLEOTIDE SEQUENCE [LARGE SCALE GENOMIC DNA]</scope>
    <source>
        <strain evidence="18">LFW-283_2</strain>
    </source>
</reference>
<evidence type="ECO:0000256" key="1">
    <source>
        <dbReference type="ARBA" id="ARBA00000563"/>
    </source>
</evidence>
<dbReference type="GO" id="GO:0042575">
    <property type="term" value="C:DNA polymerase complex"/>
    <property type="evidence" value="ECO:0007669"/>
    <property type="project" value="TreeGrafter"/>
</dbReference>
<feature type="domain" description="OB" evidence="16">
    <location>
        <begin position="134"/>
        <end position="194"/>
    </location>
</feature>
<sequence length="476" mass="54360">MHNELAGKGIRLTVDAEEFLKSNDSQDLVYKIIALEKPLISREDIEQLIKPKEQPKVEVIRPPEFIPLAKEYSSNIKINHTLDVTGKSRTKGEVDNFIAHFRNRFERISKMLRRSNSVPTADIADVKKHLNERVRVIAFISEKRETKKGNILFEIEDMTGSFKVVVSSSKFNEKVMDKAKFIILDDIVAITGKVLEPYLIAEDIEWPDLPVIREKKKTENDVAIAYLSDLHFGSRHFLDKHLKTFVDWLHGKGEARDLAGKVKYIAIAGDIVDGIGIYPNQEKELIVKDVFQQYKMFDDFIEDIPDYIKTIVGPGNHDAVRRGEPQPAIGKDYISSEVTRVGNPSYFTVEGIRHLMYHGTSIDSMISSIPQTSYTHPEKVMVEYLKRRHLSPIYGGNLIIPENIDYMVIDEPPDVFHCGHVHKNGYTQYRGTLVINSGTFQDRTDFQVKQGHVPTPALVPVYEMKDGRLHTLDFKS</sequence>
<dbReference type="Gene3D" id="3.60.21.50">
    <property type="match status" value="1"/>
</dbReference>
<comment type="subunit">
    <text evidence="3 15">Heterodimer of a large subunit and a small subunit.</text>
</comment>
<evidence type="ECO:0000256" key="8">
    <source>
        <dbReference type="ARBA" id="ARBA00022801"/>
    </source>
</evidence>
<gene>
    <name evidence="15 18" type="primary">polB</name>
    <name evidence="18" type="ORF">LFW2832_01295</name>
</gene>
<comment type="caution">
    <text evidence="18">The sequence shown here is derived from an EMBL/GenBank/DDBJ whole genome shotgun (WGS) entry which is preliminary data.</text>
</comment>
<dbReference type="GO" id="GO:0008310">
    <property type="term" value="F:single-stranded DNA 3'-5' DNA exonuclease activity"/>
    <property type="evidence" value="ECO:0007669"/>
    <property type="project" value="UniProtKB-EC"/>
</dbReference>
<keyword evidence="5 15" id="KW-0548">Nucleotidyltransferase</keyword>
<dbReference type="HAMAP" id="MF_00325">
    <property type="entry name" value="DNApol_II_A_arch"/>
    <property type="match status" value="1"/>
</dbReference>
<evidence type="ECO:0000256" key="5">
    <source>
        <dbReference type="ARBA" id="ARBA00022695"/>
    </source>
</evidence>
<comment type="catalytic activity">
    <reaction evidence="1 15">
        <text>Exonucleolytic cleavage in the 3'- to 5'-direction to yield nucleoside 5'-phosphates.</text>
        <dbReference type="EC" id="3.1.11.1"/>
    </reaction>
</comment>
<comment type="catalytic activity">
    <reaction evidence="14 15">
        <text>DNA(n) + a 2'-deoxyribonucleoside 5'-triphosphate = DNA(n+1) + diphosphate</text>
        <dbReference type="Rhea" id="RHEA:22508"/>
        <dbReference type="Rhea" id="RHEA-COMP:17339"/>
        <dbReference type="Rhea" id="RHEA-COMP:17340"/>
        <dbReference type="ChEBI" id="CHEBI:33019"/>
        <dbReference type="ChEBI" id="CHEBI:61560"/>
        <dbReference type="ChEBI" id="CHEBI:173112"/>
        <dbReference type="EC" id="2.7.7.7"/>
    </reaction>
</comment>
<evidence type="ECO:0000256" key="9">
    <source>
        <dbReference type="ARBA" id="ARBA00022839"/>
    </source>
</evidence>
<dbReference type="EC" id="3.1.11.1" evidence="15"/>
<evidence type="ECO:0000256" key="12">
    <source>
        <dbReference type="ARBA" id="ARBA00023268"/>
    </source>
</evidence>
<keyword evidence="9 15" id="KW-0269">Exonuclease</keyword>
<evidence type="ECO:0000256" key="15">
    <source>
        <dbReference type="HAMAP-Rule" id="MF_00325"/>
    </source>
</evidence>
<dbReference type="InterPro" id="IPR004365">
    <property type="entry name" value="NA-bd_OB_tRNA"/>
</dbReference>
<dbReference type="Proteomes" id="UP000789941">
    <property type="component" value="Unassembled WGS sequence"/>
</dbReference>
<proteinExistence type="inferred from homology"/>
<comment type="function">
    <text evidence="13 15">Possesses two activities: a DNA synthesis (polymerase) and an exonucleolytic activity that degrades single-stranded DNA in the 3' to 5' direction. Has a template-primer preference which is characteristic of a replicative DNA polymerase.</text>
</comment>
<evidence type="ECO:0000313" key="19">
    <source>
        <dbReference type="Proteomes" id="UP000789941"/>
    </source>
</evidence>
<keyword evidence="8 15" id="KW-0378">Hydrolase</keyword>
<keyword evidence="11 15" id="KW-0238">DNA-binding</keyword>
<dbReference type="Pfam" id="PF04042">
    <property type="entry name" value="DNA_pol_E_B"/>
    <property type="match status" value="1"/>
</dbReference>